<keyword evidence="1" id="KW-0732">Signal</keyword>
<feature type="signal peptide" evidence="1">
    <location>
        <begin position="1"/>
        <end position="27"/>
    </location>
</feature>
<evidence type="ECO:0000313" key="2">
    <source>
        <dbReference type="EMBL" id="SDD38303.1"/>
    </source>
</evidence>
<feature type="chain" id="PRO_5011528776" evidence="1">
    <location>
        <begin position="28"/>
        <end position="240"/>
    </location>
</feature>
<dbReference type="EMBL" id="FNAG01000002">
    <property type="protein sequence ID" value="SDD38303.1"/>
    <property type="molecule type" value="Genomic_DNA"/>
</dbReference>
<evidence type="ECO:0000256" key="1">
    <source>
        <dbReference type="SAM" id="SignalP"/>
    </source>
</evidence>
<accession>A0A1G6UAF2</accession>
<dbReference type="GO" id="GO:0016740">
    <property type="term" value="F:transferase activity"/>
    <property type="evidence" value="ECO:0007669"/>
    <property type="project" value="InterPro"/>
</dbReference>
<dbReference type="STRING" id="265719.SAMN04488509_102244"/>
<dbReference type="OrthoDB" id="9815195at2"/>
<dbReference type="Proteomes" id="UP000199603">
    <property type="component" value="Unassembled WGS sequence"/>
</dbReference>
<dbReference type="RefSeq" id="WP_091240030.1">
    <property type="nucleotide sequence ID" value="NZ_FNAG01000002.1"/>
</dbReference>
<gene>
    <name evidence="2" type="ORF">SAMN04488509_102244</name>
</gene>
<dbReference type="PANTHER" id="PTHR38477">
    <property type="entry name" value="HYPOTHETICAL EXPORTED PROTEIN"/>
    <property type="match status" value="1"/>
</dbReference>
<proteinExistence type="predicted"/>
<reference evidence="2 3" key="1">
    <citation type="submission" date="2016-10" db="EMBL/GenBank/DDBJ databases">
        <authorList>
            <person name="de Groot N.N."/>
        </authorList>
    </citation>
    <scope>NUCLEOTIDE SEQUENCE [LARGE SCALE GENOMIC DNA]</scope>
    <source>
        <strain evidence="2 3">DSM 16957</strain>
    </source>
</reference>
<dbReference type="CDD" id="cd16913">
    <property type="entry name" value="YkuD_like"/>
    <property type="match status" value="1"/>
</dbReference>
<dbReference type="PANTHER" id="PTHR38477:SF1">
    <property type="entry name" value="MUREIN L,D-TRANSPEPTIDASE CATALYTIC DOMAIN FAMILY PROTEIN"/>
    <property type="match status" value="1"/>
</dbReference>
<keyword evidence="3" id="KW-1185">Reference proteome</keyword>
<name>A0A1G6UAF2_9GAMM</name>
<evidence type="ECO:0000313" key="3">
    <source>
        <dbReference type="Proteomes" id="UP000199603"/>
    </source>
</evidence>
<protein>
    <submittedName>
        <fullName evidence="2">L,D-transpeptidase catalytic domain</fullName>
    </submittedName>
</protein>
<dbReference type="Pfam" id="PF13645">
    <property type="entry name" value="YkuD_2"/>
    <property type="match status" value="1"/>
</dbReference>
<sequence length="240" mass="26132">MRLSILRPVVRLAAFAVLACSLSPSFAGELSKRLLQQAPGLKAEVLELAVSAYDCARRGGEAPQARRLAVIDYSLPSTEPRLWVFDMARERLLYAEHVAHGRGSGDNLATEFSNIEGSHQTSLGLFVTDETYHGANGYSLRMDGLDPGFNDLARQRAIVMHGAPYVDPEFARTQGRLGRSHGCPAVRSEVARPLINQLRHGQLLFAYYPDPVWLANARSLSCLRLARAGRAGPQSPAGAP</sequence>
<dbReference type="InterPro" id="IPR005490">
    <property type="entry name" value="LD_TPept_cat_dom"/>
</dbReference>
<dbReference type="InterPro" id="IPR032676">
    <property type="entry name" value="YkuD_2"/>
</dbReference>
<organism evidence="2 3">
    <name type="scientific">Aquimonas voraii</name>
    <dbReference type="NCBI Taxonomy" id="265719"/>
    <lineage>
        <taxon>Bacteria</taxon>
        <taxon>Pseudomonadati</taxon>
        <taxon>Pseudomonadota</taxon>
        <taxon>Gammaproteobacteria</taxon>
        <taxon>Lysobacterales</taxon>
        <taxon>Lysobacteraceae</taxon>
        <taxon>Aquimonas</taxon>
    </lineage>
</organism>
<dbReference type="AlphaFoldDB" id="A0A1G6UAF2"/>